<evidence type="ECO:0000313" key="2">
    <source>
        <dbReference type="EMBL" id="CAE0630071.1"/>
    </source>
</evidence>
<accession>A0A6V1Q5I9</accession>
<reference evidence="2" key="1">
    <citation type="submission" date="2021-01" db="EMBL/GenBank/DDBJ databases">
        <authorList>
            <person name="Corre E."/>
            <person name="Pelletier E."/>
            <person name="Niang G."/>
            <person name="Scheremetjew M."/>
            <person name="Finn R."/>
            <person name="Kale V."/>
            <person name="Holt S."/>
            <person name="Cochrane G."/>
            <person name="Meng A."/>
            <person name="Brown T."/>
            <person name="Cohen L."/>
        </authorList>
    </citation>
    <scope>NUCLEOTIDE SEQUENCE</scope>
    <source>
        <strain evidence="2">CCMP3107</strain>
    </source>
</reference>
<name>A0A6V1Q5I9_HETAK</name>
<dbReference type="EMBL" id="HBIU01018792">
    <property type="protein sequence ID" value="CAE0630074.1"/>
    <property type="molecule type" value="Transcribed_RNA"/>
</dbReference>
<evidence type="ECO:0000313" key="4">
    <source>
        <dbReference type="EMBL" id="CAE0630074.1"/>
    </source>
</evidence>
<feature type="compositionally biased region" description="Basic residues" evidence="1">
    <location>
        <begin position="14"/>
        <end position="26"/>
    </location>
</feature>
<dbReference type="EMBL" id="HBIU01018791">
    <property type="protein sequence ID" value="CAE0630073.1"/>
    <property type="molecule type" value="Transcribed_RNA"/>
</dbReference>
<sequence length="125" mass="13678">MYCSPSLPACSTPKKQRQPSGKRRHPHTLVADAVTQACVHHHAVFPRGQAWRRRPAAAAPLGVVVALRLLVVPEVAFNSVVPGTTGSHHTSFFLLLFLFLSGRLYRCDSLPGAYLLVNFPSKLPL</sequence>
<dbReference type="AlphaFoldDB" id="A0A6V1Q5I9"/>
<dbReference type="EMBL" id="HBIU01018789">
    <property type="protein sequence ID" value="CAE0630071.1"/>
    <property type="molecule type" value="Transcribed_RNA"/>
</dbReference>
<proteinExistence type="predicted"/>
<protein>
    <submittedName>
        <fullName evidence="2">Uncharacterized protein</fullName>
    </submittedName>
</protein>
<evidence type="ECO:0000313" key="3">
    <source>
        <dbReference type="EMBL" id="CAE0630073.1"/>
    </source>
</evidence>
<organism evidence="2">
    <name type="scientific">Heterosigma akashiwo</name>
    <name type="common">Chromophytic alga</name>
    <name type="synonym">Heterosigma carterae</name>
    <dbReference type="NCBI Taxonomy" id="2829"/>
    <lineage>
        <taxon>Eukaryota</taxon>
        <taxon>Sar</taxon>
        <taxon>Stramenopiles</taxon>
        <taxon>Ochrophyta</taxon>
        <taxon>Raphidophyceae</taxon>
        <taxon>Chattonellales</taxon>
        <taxon>Chattonellaceae</taxon>
        <taxon>Heterosigma</taxon>
    </lineage>
</organism>
<gene>
    <name evidence="2" type="ORF">HAKA00212_LOCUS8765</name>
    <name evidence="3" type="ORF">HAKA00212_LOCUS8767</name>
    <name evidence="4" type="ORF">HAKA00212_LOCUS8768</name>
</gene>
<feature type="region of interest" description="Disordered" evidence="1">
    <location>
        <begin position="1"/>
        <end position="26"/>
    </location>
</feature>
<evidence type="ECO:0000256" key="1">
    <source>
        <dbReference type="SAM" id="MobiDB-lite"/>
    </source>
</evidence>